<sequence>MLSICKDPEAYGSDALPSLVAHWQAAWAPVQQQQQQQQQQKQQGDEDDDIDGTPQEVLQAGCSVLCAAGAALLPQALAAGGAYHAQFIAVAEQLLQQLTSKDVDVALTSLEFWQDTYVATLQGLPSDARQAALASHTGLLQHLTTSLVVRSHLDPEVANSATADARDLPEDVRMVRRELSSALRDISSLVGPQEMTSYMANIVQAALAQYTQSSALKCVGHVLLSLLGLLPSFWLSSQCELSTER</sequence>
<evidence type="ECO:0000313" key="3">
    <source>
        <dbReference type="Proteomes" id="UP000815325"/>
    </source>
</evidence>
<accession>A0ABQ7GYF8</accession>
<comment type="caution">
    <text evidence="2">The sequence shown here is derived from an EMBL/GenBank/DDBJ whole genome shotgun (WGS) entry which is preliminary data.</text>
</comment>
<name>A0ABQ7GYF8_DUNSA</name>
<dbReference type="EMBL" id="MU069537">
    <property type="protein sequence ID" value="KAF5839631.1"/>
    <property type="molecule type" value="Genomic_DNA"/>
</dbReference>
<keyword evidence="3" id="KW-1185">Reference proteome</keyword>
<dbReference type="Proteomes" id="UP000815325">
    <property type="component" value="Unassembled WGS sequence"/>
</dbReference>
<organism evidence="2 3">
    <name type="scientific">Dunaliella salina</name>
    <name type="common">Green alga</name>
    <name type="synonym">Protococcus salinus</name>
    <dbReference type="NCBI Taxonomy" id="3046"/>
    <lineage>
        <taxon>Eukaryota</taxon>
        <taxon>Viridiplantae</taxon>
        <taxon>Chlorophyta</taxon>
        <taxon>core chlorophytes</taxon>
        <taxon>Chlorophyceae</taxon>
        <taxon>CS clade</taxon>
        <taxon>Chlamydomonadales</taxon>
        <taxon>Dunaliellaceae</taxon>
        <taxon>Dunaliella</taxon>
    </lineage>
</organism>
<feature type="compositionally biased region" description="Low complexity" evidence="1">
    <location>
        <begin position="31"/>
        <end position="42"/>
    </location>
</feature>
<proteinExistence type="predicted"/>
<feature type="region of interest" description="Disordered" evidence="1">
    <location>
        <begin position="31"/>
        <end position="54"/>
    </location>
</feature>
<dbReference type="Gene3D" id="1.25.10.10">
    <property type="entry name" value="Leucine-rich Repeat Variant"/>
    <property type="match status" value="1"/>
</dbReference>
<dbReference type="InterPro" id="IPR011989">
    <property type="entry name" value="ARM-like"/>
</dbReference>
<reference evidence="2" key="1">
    <citation type="submission" date="2017-08" db="EMBL/GenBank/DDBJ databases">
        <authorList>
            <person name="Polle J.E."/>
            <person name="Barry K."/>
            <person name="Cushman J."/>
            <person name="Schmutz J."/>
            <person name="Tran D."/>
            <person name="Hathwaick L.T."/>
            <person name="Yim W.C."/>
            <person name="Jenkins J."/>
            <person name="Mckie-Krisberg Z.M."/>
            <person name="Prochnik S."/>
            <person name="Lindquist E."/>
            <person name="Dockter R.B."/>
            <person name="Adam C."/>
            <person name="Molina H."/>
            <person name="Bunkerborg J."/>
            <person name="Jin E."/>
            <person name="Buchheim M."/>
            <person name="Magnuson J."/>
        </authorList>
    </citation>
    <scope>NUCLEOTIDE SEQUENCE</scope>
    <source>
        <strain evidence="2">CCAP 19/18</strain>
    </source>
</reference>
<gene>
    <name evidence="2" type="ORF">DUNSADRAFT_287</name>
</gene>
<protein>
    <submittedName>
        <fullName evidence="2">Uncharacterized protein</fullName>
    </submittedName>
</protein>
<evidence type="ECO:0000256" key="1">
    <source>
        <dbReference type="SAM" id="MobiDB-lite"/>
    </source>
</evidence>
<evidence type="ECO:0000313" key="2">
    <source>
        <dbReference type="EMBL" id="KAF5839631.1"/>
    </source>
</evidence>